<dbReference type="Proteomes" id="UP000185841">
    <property type="component" value="Unassembled WGS sequence"/>
</dbReference>
<sequence length="111" mass="12405">MARINQPEIGQAFWTLVNGEICQRVYGGPVGDDGHLLRFVGSEPASGGYYESHLFAYEHKSDLLHIQLEAARRQAAEAAARVPLLELTWRNALKAEREAQYDVEDRAAIIP</sequence>
<organism evidence="1 2">
    <name type="scientific">Aquipseudomonas alcaligenes</name>
    <name type="common">Pseudomonas alcaligenes</name>
    <dbReference type="NCBI Taxonomy" id="43263"/>
    <lineage>
        <taxon>Bacteria</taxon>
        <taxon>Pseudomonadati</taxon>
        <taxon>Pseudomonadota</taxon>
        <taxon>Gammaproteobacteria</taxon>
        <taxon>Pseudomonadales</taxon>
        <taxon>Pseudomonadaceae</taxon>
        <taxon>Aquipseudomonas</taxon>
    </lineage>
</organism>
<dbReference type="RefSeq" id="WP_076429221.1">
    <property type="nucleotide sequence ID" value="NZ_FTMP01000012.1"/>
</dbReference>
<name>A0A1N6X885_AQUAC</name>
<dbReference type="AlphaFoldDB" id="A0A1N6X885"/>
<evidence type="ECO:0000313" key="1">
    <source>
        <dbReference type="EMBL" id="SIQ98497.1"/>
    </source>
</evidence>
<evidence type="ECO:0000313" key="2">
    <source>
        <dbReference type="Proteomes" id="UP000185841"/>
    </source>
</evidence>
<gene>
    <name evidence="1" type="ORF">SAMN05878282_11215</name>
</gene>
<reference evidence="1 2" key="1">
    <citation type="submission" date="2017-01" db="EMBL/GenBank/DDBJ databases">
        <authorList>
            <person name="Mah S.A."/>
            <person name="Swanson W.J."/>
            <person name="Moy G.W."/>
            <person name="Vacquier V.D."/>
        </authorList>
    </citation>
    <scope>NUCLEOTIDE SEQUENCE [LARGE SCALE GENOMIC DNA]</scope>
    <source>
        <strain evidence="1 2">RU36E</strain>
    </source>
</reference>
<proteinExistence type="predicted"/>
<protein>
    <submittedName>
        <fullName evidence="1">Uncharacterized protein</fullName>
    </submittedName>
</protein>
<dbReference type="EMBL" id="FTMP01000012">
    <property type="protein sequence ID" value="SIQ98497.1"/>
    <property type="molecule type" value="Genomic_DNA"/>
</dbReference>
<accession>A0A1N6X885</accession>